<name>A0A3A1P6J6_9SPHN</name>
<gene>
    <name evidence="1" type="ORF">D2V17_12700</name>
</gene>
<dbReference type="OrthoDB" id="7472910at2"/>
<comment type="caution">
    <text evidence="1">The sequence shown here is derived from an EMBL/GenBank/DDBJ whole genome shotgun (WGS) entry which is preliminary data.</text>
</comment>
<dbReference type="AlphaFoldDB" id="A0A3A1P6J6"/>
<dbReference type="Proteomes" id="UP000265366">
    <property type="component" value="Unassembled WGS sequence"/>
</dbReference>
<evidence type="ECO:0000313" key="1">
    <source>
        <dbReference type="EMBL" id="RIV83771.1"/>
    </source>
</evidence>
<dbReference type="RefSeq" id="WP_022684024.1">
    <property type="nucleotide sequence ID" value="NZ_QXFM01000111.1"/>
</dbReference>
<organism evidence="1 2">
    <name type="scientific">Aurantiacibacter xanthus</name>
    <dbReference type="NCBI Taxonomy" id="1784712"/>
    <lineage>
        <taxon>Bacteria</taxon>
        <taxon>Pseudomonadati</taxon>
        <taxon>Pseudomonadota</taxon>
        <taxon>Alphaproteobacteria</taxon>
        <taxon>Sphingomonadales</taxon>
        <taxon>Erythrobacteraceae</taxon>
        <taxon>Aurantiacibacter</taxon>
    </lineage>
</organism>
<sequence>MPGRSRSYALNISAELFKLTTESIRLHSNETLRYQTLAQLLTKRINNPAITDSLDPEQLRQYLDDLPTRGNVRIHLNISRTSADSLVEIKKHLSREIGGNLTISDAIALLICDYLVKQSATRVLPKIGLGDSGRSESPKK</sequence>
<keyword evidence="2" id="KW-1185">Reference proteome</keyword>
<reference evidence="1 2" key="1">
    <citation type="submission" date="2018-08" db="EMBL/GenBank/DDBJ databases">
        <title>Erythrobacter zhengii sp.nov., a bacterium isolated from deep-sea sediment.</title>
        <authorList>
            <person name="Fang C."/>
            <person name="Wu Y.-H."/>
            <person name="Sun C."/>
            <person name="Wang H."/>
            <person name="Cheng H."/>
            <person name="Meng F.-X."/>
            <person name="Wang C.-S."/>
            <person name="Xu X.-W."/>
        </authorList>
    </citation>
    <scope>NUCLEOTIDE SEQUENCE [LARGE SCALE GENOMIC DNA]</scope>
    <source>
        <strain evidence="1 2">CCTCC AB 2015396</strain>
    </source>
</reference>
<proteinExistence type="predicted"/>
<evidence type="ECO:0000313" key="2">
    <source>
        <dbReference type="Proteomes" id="UP000265366"/>
    </source>
</evidence>
<accession>A0A3A1P6J6</accession>
<dbReference type="EMBL" id="QXFM01000111">
    <property type="protein sequence ID" value="RIV83771.1"/>
    <property type="molecule type" value="Genomic_DNA"/>
</dbReference>
<protein>
    <submittedName>
        <fullName evidence="1">Uncharacterized protein</fullName>
    </submittedName>
</protein>